<dbReference type="PANTHER" id="PTHR34582">
    <property type="entry name" value="UPF0702 TRANSMEMBRANE PROTEIN YCAP"/>
    <property type="match status" value="1"/>
</dbReference>
<protein>
    <recommendedName>
        <fullName evidence="8">YetF C-terminal domain-containing protein</fullName>
    </recommendedName>
</protein>
<evidence type="ECO:0000259" key="8">
    <source>
        <dbReference type="Pfam" id="PF04239"/>
    </source>
</evidence>
<dbReference type="GO" id="GO:0005886">
    <property type="term" value="C:plasma membrane"/>
    <property type="evidence" value="ECO:0007669"/>
    <property type="project" value="UniProtKB-SubCell"/>
</dbReference>
<accession>A0A132MMQ9</accession>
<evidence type="ECO:0000256" key="3">
    <source>
        <dbReference type="ARBA" id="ARBA00022475"/>
    </source>
</evidence>
<organism evidence="9 10">
    <name type="scientific">Carbonactinospora thermoautotrophica</name>
    <dbReference type="NCBI Taxonomy" id="1469144"/>
    <lineage>
        <taxon>Bacteria</taxon>
        <taxon>Bacillati</taxon>
        <taxon>Actinomycetota</taxon>
        <taxon>Actinomycetes</taxon>
        <taxon>Kitasatosporales</taxon>
        <taxon>Carbonactinosporaceae</taxon>
        <taxon>Carbonactinospora</taxon>
    </lineage>
</organism>
<evidence type="ECO:0000256" key="2">
    <source>
        <dbReference type="ARBA" id="ARBA00006448"/>
    </source>
</evidence>
<dbReference type="PANTHER" id="PTHR34582:SF6">
    <property type="entry name" value="UPF0702 TRANSMEMBRANE PROTEIN YCAP"/>
    <property type="match status" value="1"/>
</dbReference>
<evidence type="ECO:0000256" key="1">
    <source>
        <dbReference type="ARBA" id="ARBA00004651"/>
    </source>
</evidence>
<keyword evidence="5 7" id="KW-1133">Transmembrane helix</keyword>
<dbReference type="EMBL" id="LAXD01000001">
    <property type="protein sequence ID" value="KWW99138.1"/>
    <property type="molecule type" value="Genomic_DNA"/>
</dbReference>
<dbReference type="OrthoDB" id="8617494at2"/>
<comment type="similarity">
    <text evidence="2">Belongs to the UPF0702 family.</text>
</comment>
<sequence length="174" mass="20038">MNVEWRELFTLTVSPLEMVVRGTVVYLAIFFLLRFTFKRETGATSITNLLVLVLLADAAQNAMAGEYRSVSDGLILVATIVFWSIAMDFAAYYWPWARRLIHPRPLLLYDHGRILHHNLRRELLTVEELEYELRLRGVHSLQEVETVYMEPNGQISVVPKEQANAVDAPERQVP</sequence>
<comment type="caution">
    <text evidence="9">The sequence shown here is derived from an EMBL/GenBank/DDBJ whole genome shotgun (WGS) entry which is preliminary data.</text>
</comment>
<dbReference type="Gene3D" id="3.30.240.20">
    <property type="entry name" value="bsu07140 like domains"/>
    <property type="match status" value="1"/>
</dbReference>
<evidence type="ECO:0000256" key="5">
    <source>
        <dbReference type="ARBA" id="ARBA00022989"/>
    </source>
</evidence>
<evidence type="ECO:0000256" key="4">
    <source>
        <dbReference type="ARBA" id="ARBA00022692"/>
    </source>
</evidence>
<proteinExistence type="inferred from homology"/>
<dbReference type="RefSeq" id="WP_066884224.1">
    <property type="nucleotide sequence ID" value="NZ_LAXD01000001.1"/>
</dbReference>
<evidence type="ECO:0000256" key="7">
    <source>
        <dbReference type="SAM" id="Phobius"/>
    </source>
</evidence>
<keyword evidence="6 7" id="KW-0472">Membrane</keyword>
<feature type="transmembrane region" description="Helical" evidence="7">
    <location>
        <begin position="18"/>
        <end position="37"/>
    </location>
</feature>
<comment type="subcellular location">
    <subcellularLocation>
        <location evidence="1">Cell membrane</location>
        <topology evidence="1">Multi-pass membrane protein</topology>
    </subcellularLocation>
</comment>
<evidence type="ECO:0000313" key="10">
    <source>
        <dbReference type="Proteomes" id="UP000070188"/>
    </source>
</evidence>
<gene>
    <name evidence="9" type="ORF">LI90_772</name>
</gene>
<dbReference type="AlphaFoldDB" id="A0A132MMQ9"/>
<feature type="transmembrane region" description="Helical" evidence="7">
    <location>
        <begin position="49"/>
        <end position="67"/>
    </location>
</feature>
<dbReference type="InterPro" id="IPR023090">
    <property type="entry name" value="UPF0702_alpha/beta_dom_sf"/>
</dbReference>
<keyword evidence="4 7" id="KW-0812">Transmembrane</keyword>
<keyword evidence="3" id="KW-1003">Cell membrane</keyword>
<keyword evidence="10" id="KW-1185">Reference proteome</keyword>
<evidence type="ECO:0000256" key="6">
    <source>
        <dbReference type="ARBA" id="ARBA00023136"/>
    </source>
</evidence>
<dbReference type="STRING" id="1469144.LI90_772"/>
<dbReference type="InterPro" id="IPR007353">
    <property type="entry name" value="DUF421"/>
</dbReference>
<reference evidence="10" key="1">
    <citation type="submission" date="2015-04" db="EMBL/GenBank/DDBJ databases">
        <title>Physiological reanalysis, assessment of diazotrophy, and genome sequences of multiple isolates of Streptomyces thermoautotrophicus.</title>
        <authorList>
            <person name="MacKellar D.C."/>
            <person name="Lieber L."/>
            <person name="Norman J."/>
            <person name="Bolger A."/>
            <person name="Tobin C."/>
            <person name="Murray J.W."/>
            <person name="Chang R."/>
            <person name="Ford T."/>
            <person name="Nguyen P.Q."/>
            <person name="Woodward J."/>
            <person name="Permingeat H."/>
            <person name="Joshi N.S."/>
            <person name="Silver P.A."/>
            <person name="Usadel B."/>
            <person name="Rutherford A.W."/>
            <person name="Friesen M."/>
            <person name="Prell J."/>
        </authorList>
    </citation>
    <scope>NUCLEOTIDE SEQUENCE [LARGE SCALE GENOMIC DNA]</scope>
    <source>
        <strain evidence="10">H1</strain>
    </source>
</reference>
<dbReference type="PATRIC" id="fig|1469144.10.peg.883"/>
<dbReference type="Proteomes" id="UP000070188">
    <property type="component" value="Unassembled WGS sequence"/>
</dbReference>
<dbReference type="Pfam" id="PF04239">
    <property type="entry name" value="DUF421"/>
    <property type="match status" value="1"/>
</dbReference>
<evidence type="ECO:0000313" key="9">
    <source>
        <dbReference type="EMBL" id="KWW99138.1"/>
    </source>
</evidence>
<name>A0A132MMQ9_9ACTN</name>
<feature type="domain" description="YetF C-terminal" evidence="8">
    <location>
        <begin position="95"/>
        <end position="162"/>
    </location>
</feature>
<feature type="transmembrane region" description="Helical" evidence="7">
    <location>
        <begin position="73"/>
        <end position="94"/>
    </location>
</feature>